<organism evidence="10 11">
    <name type="scientific">Cupriavidus gilardii</name>
    <dbReference type="NCBI Taxonomy" id="82541"/>
    <lineage>
        <taxon>Bacteria</taxon>
        <taxon>Pseudomonadati</taxon>
        <taxon>Pseudomonadota</taxon>
        <taxon>Betaproteobacteria</taxon>
        <taxon>Burkholderiales</taxon>
        <taxon>Burkholderiaceae</taxon>
        <taxon>Cupriavidus</taxon>
    </lineage>
</organism>
<evidence type="ECO:0000256" key="8">
    <source>
        <dbReference type="SAM" id="MobiDB-lite"/>
    </source>
</evidence>
<feature type="transmembrane region" description="Helical" evidence="9">
    <location>
        <begin position="234"/>
        <end position="260"/>
    </location>
</feature>
<feature type="transmembrane region" description="Helical" evidence="9">
    <location>
        <begin position="440"/>
        <end position="463"/>
    </location>
</feature>
<accession>A0ABY4VWK2</accession>
<dbReference type="Proteomes" id="UP001056648">
    <property type="component" value="Chromosome 2"/>
</dbReference>
<keyword evidence="4" id="KW-1003">Cell membrane</keyword>
<evidence type="ECO:0000256" key="4">
    <source>
        <dbReference type="ARBA" id="ARBA00022475"/>
    </source>
</evidence>
<dbReference type="InterPro" id="IPR006042">
    <property type="entry name" value="Xan_ur_permease"/>
</dbReference>
<feature type="region of interest" description="Disordered" evidence="8">
    <location>
        <begin position="1"/>
        <end position="21"/>
    </location>
</feature>
<dbReference type="NCBIfam" id="TIGR00801">
    <property type="entry name" value="ncs2"/>
    <property type="match status" value="1"/>
</dbReference>
<feature type="transmembrane region" description="Helical" evidence="9">
    <location>
        <begin position="88"/>
        <end position="109"/>
    </location>
</feature>
<evidence type="ECO:0000256" key="2">
    <source>
        <dbReference type="ARBA" id="ARBA00008821"/>
    </source>
</evidence>
<keyword evidence="7 9" id="KW-0472">Membrane</keyword>
<feature type="transmembrane region" description="Helical" evidence="9">
    <location>
        <begin position="203"/>
        <end position="222"/>
    </location>
</feature>
<name>A0ABY4VWK2_9BURK</name>
<dbReference type="InterPro" id="IPR006043">
    <property type="entry name" value="NCS2"/>
</dbReference>
<feature type="transmembrane region" description="Helical" evidence="9">
    <location>
        <begin position="62"/>
        <end position="82"/>
    </location>
</feature>
<evidence type="ECO:0000256" key="7">
    <source>
        <dbReference type="ARBA" id="ARBA00023136"/>
    </source>
</evidence>
<dbReference type="NCBIfam" id="NF037981">
    <property type="entry name" value="NCS2_1"/>
    <property type="match status" value="1"/>
</dbReference>
<reference evidence="10" key="1">
    <citation type="submission" date="2022-06" db="EMBL/GenBank/DDBJ databases">
        <title>Complete genome sequence and characterization of Cupriavidus gilardii QJ1 isolated from contaminating cells.</title>
        <authorList>
            <person name="Qi J."/>
        </authorList>
    </citation>
    <scope>NUCLEOTIDE SEQUENCE</scope>
    <source>
        <strain evidence="10">QJ1</strain>
    </source>
</reference>
<evidence type="ECO:0000313" key="10">
    <source>
        <dbReference type="EMBL" id="USE81478.1"/>
    </source>
</evidence>
<dbReference type="InterPro" id="IPR017588">
    <property type="entry name" value="UacT-like"/>
</dbReference>
<keyword evidence="3" id="KW-0813">Transport</keyword>
<evidence type="ECO:0000256" key="1">
    <source>
        <dbReference type="ARBA" id="ARBA00004651"/>
    </source>
</evidence>
<keyword evidence="5 9" id="KW-0812">Transmembrane</keyword>
<dbReference type="PANTHER" id="PTHR42810:SF4">
    <property type="entry name" value="URIC ACID TRANSPORTER UACT"/>
    <property type="match status" value="1"/>
</dbReference>
<proteinExistence type="inferred from homology"/>
<evidence type="ECO:0000256" key="6">
    <source>
        <dbReference type="ARBA" id="ARBA00022989"/>
    </source>
</evidence>
<feature type="transmembrane region" description="Helical" evidence="9">
    <location>
        <begin position="415"/>
        <end position="434"/>
    </location>
</feature>
<dbReference type="Pfam" id="PF00860">
    <property type="entry name" value="Xan_ur_permease"/>
    <property type="match status" value="1"/>
</dbReference>
<protein>
    <submittedName>
        <fullName evidence="10">Purine permease</fullName>
    </submittedName>
</protein>
<keyword evidence="11" id="KW-1185">Reference proteome</keyword>
<feature type="transmembrane region" description="Helical" evidence="9">
    <location>
        <begin position="116"/>
        <end position="133"/>
    </location>
</feature>
<gene>
    <name evidence="10" type="ORF">NDR89_17515</name>
</gene>
<dbReference type="RefSeq" id="WP_252253833.1">
    <property type="nucleotide sequence ID" value="NZ_CP098736.1"/>
</dbReference>
<sequence>MHSQQQAGPEPMPQEPAAHSAAHSAYQSAYQSAGHPDVRPAVHPVDQRLPVRQLASFGLQHVLVMYAGAVAVPLILGSALGLTQQQMVTLINANLLTSGIATLIQTLGFWRFGARLPLIQGCSFIAIAPMILIGQQYGLSHVFGAVIAAGALTIAIAPLFSRLLRWFPPVVIGSLIVIIGVTLMPAAAIWLGGGNPAEPDFGATPNLLLGLATIAITLFVYARFSGFIGNLSVLIGLLAGTAIAMACGMTSFDAVGRAAWFEISPPFAFGAPSFAPMPTLVMLLAMLVIMAETTGNVLAIGTIVGRPSTQRTLGDAFRADGLSTMLGGVFNSFPYNAFTQNTGLIALSNVKSRYVVASAGAIMVLMGLFPKLGALIASVPRPVLGGCAIVMFGMTTVAGIQELSRVKFDGTRNAIIVAVSVSVGVLPMSLPALFERVEGPLKLVLDSGIFLGAITAVLLNLLLNRGTSQAAVTDSEHAVAPGQS</sequence>
<feature type="transmembrane region" description="Helical" evidence="9">
    <location>
        <begin position="167"/>
        <end position="191"/>
    </location>
</feature>
<dbReference type="PANTHER" id="PTHR42810">
    <property type="entry name" value="PURINE PERMEASE C1399.01C-RELATED"/>
    <property type="match status" value="1"/>
</dbReference>
<feature type="transmembrane region" description="Helical" evidence="9">
    <location>
        <begin position="139"/>
        <end position="160"/>
    </location>
</feature>
<evidence type="ECO:0000256" key="5">
    <source>
        <dbReference type="ARBA" id="ARBA00022692"/>
    </source>
</evidence>
<keyword evidence="6 9" id="KW-1133">Transmembrane helix</keyword>
<evidence type="ECO:0000256" key="3">
    <source>
        <dbReference type="ARBA" id="ARBA00022448"/>
    </source>
</evidence>
<comment type="subcellular location">
    <subcellularLocation>
        <location evidence="1">Cell membrane</location>
        <topology evidence="1">Multi-pass membrane protein</topology>
    </subcellularLocation>
</comment>
<dbReference type="EMBL" id="CP098736">
    <property type="protein sequence ID" value="USE81478.1"/>
    <property type="molecule type" value="Genomic_DNA"/>
</dbReference>
<feature type="transmembrane region" description="Helical" evidence="9">
    <location>
        <begin position="383"/>
        <end position="403"/>
    </location>
</feature>
<evidence type="ECO:0000313" key="11">
    <source>
        <dbReference type="Proteomes" id="UP001056648"/>
    </source>
</evidence>
<comment type="similarity">
    <text evidence="2">Belongs to the nucleobase:cation symporter-2 (NCS2) (TC 2.A.40) family.</text>
</comment>
<dbReference type="NCBIfam" id="TIGR03173">
    <property type="entry name" value="pbuX"/>
    <property type="match status" value="1"/>
</dbReference>
<feature type="transmembrane region" description="Helical" evidence="9">
    <location>
        <begin position="354"/>
        <end position="377"/>
    </location>
</feature>
<evidence type="ECO:0000256" key="9">
    <source>
        <dbReference type="SAM" id="Phobius"/>
    </source>
</evidence>